<evidence type="ECO:0000313" key="2">
    <source>
        <dbReference type="EMBL" id="GMQ27949.1"/>
    </source>
</evidence>
<keyword evidence="1" id="KW-1133">Transmembrane helix</keyword>
<reference evidence="2 3" key="1">
    <citation type="submission" date="2023-08" db="EMBL/GenBank/DDBJ databases">
        <title>Draft genome sequence of Algoriphagus confluentis.</title>
        <authorList>
            <person name="Takatani N."/>
            <person name="Hosokawa M."/>
            <person name="Sawabe T."/>
        </authorList>
    </citation>
    <scope>NUCLEOTIDE SEQUENCE [LARGE SCALE GENOMIC DNA]</scope>
    <source>
        <strain evidence="2 3">NBRC 111222</strain>
    </source>
</reference>
<feature type="transmembrane region" description="Helical" evidence="1">
    <location>
        <begin position="165"/>
        <end position="185"/>
    </location>
</feature>
<accession>A0ABQ6PJ15</accession>
<feature type="transmembrane region" description="Helical" evidence="1">
    <location>
        <begin position="80"/>
        <end position="101"/>
    </location>
</feature>
<feature type="transmembrane region" description="Helical" evidence="1">
    <location>
        <begin position="136"/>
        <end position="153"/>
    </location>
</feature>
<proteinExistence type="predicted"/>
<comment type="caution">
    <text evidence="2">The sequence shown here is derived from an EMBL/GenBank/DDBJ whole genome shotgun (WGS) entry which is preliminary data.</text>
</comment>
<feature type="transmembrane region" description="Helical" evidence="1">
    <location>
        <begin position="40"/>
        <end position="59"/>
    </location>
</feature>
<evidence type="ECO:0000256" key="1">
    <source>
        <dbReference type="SAM" id="Phobius"/>
    </source>
</evidence>
<dbReference type="RefSeq" id="WP_338222751.1">
    <property type="nucleotide sequence ID" value="NZ_BTPD01000002.1"/>
</dbReference>
<dbReference type="EMBL" id="BTPD01000002">
    <property type="protein sequence ID" value="GMQ27949.1"/>
    <property type="molecule type" value="Genomic_DNA"/>
</dbReference>
<sequence length="278" mass="31718">MAFLQTAYRVISRLSLDVVAGSIAGLLFFSRLFHAELDPLIALLLGMAVWCIYTLDHILDARKLKSPLSSRHVFYQRWGGVLWFFVIPTVLLGLFLSYRVLGLGKELYFSLGLGIVILLTMFFLRKAGQAAGLIKELSTAVFYVLGIAWIPLLRLEVIDWTWQNLLFIPAYMALAFLNLLMFSFLDRKEDAALGFPSAALTLVPERLLVWIRRLAFLLIFLSLVAFILLPSFYRPFACLLLLMTLIHYLSFFHAGISQEAKRGRMEASFMLPLLLWML</sequence>
<dbReference type="Proteomes" id="UP001338309">
    <property type="component" value="Unassembled WGS sequence"/>
</dbReference>
<name>A0ABQ6PJ15_9BACT</name>
<keyword evidence="3" id="KW-1185">Reference proteome</keyword>
<feature type="transmembrane region" description="Helical" evidence="1">
    <location>
        <begin position="14"/>
        <end position="34"/>
    </location>
</feature>
<feature type="transmembrane region" description="Helical" evidence="1">
    <location>
        <begin position="239"/>
        <end position="256"/>
    </location>
</feature>
<gene>
    <name evidence="2" type="ORF">Aconfl_05920</name>
</gene>
<feature type="transmembrane region" description="Helical" evidence="1">
    <location>
        <begin position="107"/>
        <end position="124"/>
    </location>
</feature>
<evidence type="ECO:0008006" key="4">
    <source>
        <dbReference type="Google" id="ProtNLM"/>
    </source>
</evidence>
<protein>
    <recommendedName>
        <fullName evidence="4">Prenyltransferase</fullName>
    </recommendedName>
</protein>
<keyword evidence="1" id="KW-0812">Transmembrane</keyword>
<evidence type="ECO:0000313" key="3">
    <source>
        <dbReference type="Proteomes" id="UP001338309"/>
    </source>
</evidence>
<feature type="transmembrane region" description="Helical" evidence="1">
    <location>
        <begin position="214"/>
        <end position="233"/>
    </location>
</feature>
<organism evidence="2 3">
    <name type="scientific">Algoriphagus confluentis</name>
    <dbReference type="NCBI Taxonomy" id="1697556"/>
    <lineage>
        <taxon>Bacteria</taxon>
        <taxon>Pseudomonadati</taxon>
        <taxon>Bacteroidota</taxon>
        <taxon>Cytophagia</taxon>
        <taxon>Cytophagales</taxon>
        <taxon>Cyclobacteriaceae</taxon>
        <taxon>Algoriphagus</taxon>
    </lineage>
</organism>
<keyword evidence="1" id="KW-0472">Membrane</keyword>